<evidence type="ECO:0000256" key="1">
    <source>
        <dbReference type="SAM" id="MobiDB-lite"/>
    </source>
</evidence>
<accession>A0A2H9T3A6</accession>
<dbReference type="EMBL" id="NSIT01000415">
    <property type="protein sequence ID" value="PJE77713.1"/>
    <property type="molecule type" value="Genomic_DNA"/>
</dbReference>
<dbReference type="AlphaFoldDB" id="A0A2H9T3A6"/>
<protein>
    <submittedName>
        <fullName evidence="2">Uncharacterized protein</fullName>
    </submittedName>
</protein>
<comment type="caution">
    <text evidence="2">The sequence shown here is derived from an EMBL/GenBank/DDBJ whole genome shotgun (WGS) entry which is preliminary data.</text>
</comment>
<organism evidence="2">
    <name type="scientific">invertebrate metagenome</name>
    <dbReference type="NCBI Taxonomy" id="1711999"/>
    <lineage>
        <taxon>unclassified sequences</taxon>
        <taxon>metagenomes</taxon>
        <taxon>organismal metagenomes</taxon>
    </lineage>
</organism>
<reference evidence="2" key="1">
    <citation type="journal article" date="2017" name="Appl. Environ. Microbiol.">
        <title>Molecular characterization of an Endozoicomonas-like organism causing infection in king scallop Pecten maximus L.</title>
        <authorList>
            <person name="Cano I."/>
            <person name="van Aerle R."/>
            <person name="Ross S."/>
            <person name="Verner-Jeffreys D.W."/>
            <person name="Paley R.K."/>
            <person name="Rimmer G."/>
            <person name="Ryder D."/>
            <person name="Hooper P."/>
            <person name="Stone D."/>
            <person name="Feist S.W."/>
        </authorList>
    </citation>
    <scope>NUCLEOTIDE SEQUENCE</scope>
</reference>
<evidence type="ECO:0000313" key="2">
    <source>
        <dbReference type="EMBL" id="PJE77713.1"/>
    </source>
</evidence>
<gene>
    <name evidence="2" type="ORF">CI610_03359</name>
</gene>
<name>A0A2H9T3A6_9ZZZZ</name>
<sequence length="34" mass="4018">MLRERDRWLSGFAGPPERDRWLSGFAGPPERDRC</sequence>
<feature type="region of interest" description="Disordered" evidence="1">
    <location>
        <begin position="1"/>
        <end position="34"/>
    </location>
</feature>
<proteinExistence type="predicted"/>